<gene>
    <name evidence="3" type="ORF">KP509_04G109500</name>
</gene>
<sequence length="736" mass="82601">MPMCRWSSEQKFLHLLQAGARTKDVRGGRRLHCLMLLHGLLQNAMHVDYLIRLYASCGSLLEASLVFVQSPSQSIYTWYGIILAHTNNLQHSLAMSLYVNMLELRDICPNNYIFSCILKACCNMDSLFYGMTIHYQSTFHNMESDVIIGSTLIDLYMKFGLLMEARIVFDGLPHRNVVSYGAIIVGYAQNNHGHAALQLFEHMLYIGIQPNRVIFLGVLAACGSETALRESWFVHDLIVRNGLNSDLAVANTIIDMYSKCGSIEEACKVFRRLVNPNIVSWGAIISGYVQHGHYEAVFQYFQEMENRSVQPNRVIFLSLLQACKNTGSMKQAEYVHDQIKSEDLESDSVIRSALIDMWVTLGEFQTACKLFDDTIDRNVVTWSVMLSGYVHHEQGASALELFERMQQSVSCLDKFVYTCVLKACGLEQTFMEIMLLHHQIIDDGLEKDVSIGSSLIDSYAKCGVVEEARRVFDNLLNKNEVSWGAMLAGYNQHNKELSALELFQKMLQDGAEPDKVRLLCVLKACGSIGTLWQGKLVHNLIRIHKLHMDVVLGNALIDMYAKCGELEEAFTVFSTLQDRDIVSWGALISGCAQHGLFKIVILLLKAMQCEGMRPNDKIFSSVLSTCSHAGLAEEGYQQFKSMMLDHSILPSTEHINCVVDLFSRVGCLKEAEQLLENISLSPDSLAWTSLLTACRTYGNLKFGKHCYEHVIQLNPSVSSGYVTMSHILADAYLGGT</sequence>
<dbReference type="GO" id="GO:0003723">
    <property type="term" value="F:RNA binding"/>
    <property type="evidence" value="ECO:0007669"/>
    <property type="project" value="InterPro"/>
</dbReference>
<dbReference type="Proteomes" id="UP000825935">
    <property type="component" value="Chromosome 4"/>
</dbReference>
<feature type="repeat" description="PPR" evidence="2">
    <location>
        <begin position="378"/>
        <end position="408"/>
    </location>
</feature>
<evidence type="ECO:0000313" key="3">
    <source>
        <dbReference type="EMBL" id="KAH7440477.1"/>
    </source>
</evidence>
<dbReference type="InterPro" id="IPR011990">
    <property type="entry name" value="TPR-like_helical_dom_sf"/>
</dbReference>
<keyword evidence="4" id="KW-1185">Reference proteome</keyword>
<reference evidence="3" key="1">
    <citation type="submission" date="2021-08" db="EMBL/GenBank/DDBJ databases">
        <title>WGS assembly of Ceratopteris richardii.</title>
        <authorList>
            <person name="Marchant D.B."/>
            <person name="Chen G."/>
            <person name="Jenkins J."/>
            <person name="Shu S."/>
            <person name="Leebens-Mack J."/>
            <person name="Grimwood J."/>
            <person name="Schmutz J."/>
            <person name="Soltis P."/>
            <person name="Soltis D."/>
            <person name="Chen Z.-H."/>
        </authorList>
    </citation>
    <scope>NUCLEOTIDE SEQUENCE</scope>
    <source>
        <strain evidence="3">Whitten #5841</strain>
        <tissue evidence="3">Leaf</tissue>
    </source>
</reference>
<protein>
    <recommendedName>
        <fullName evidence="5">Pentatricopeptide repeat-containing protein</fullName>
    </recommendedName>
</protein>
<feature type="repeat" description="PPR" evidence="2">
    <location>
        <begin position="580"/>
        <end position="614"/>
    </location>
</feature>
<dbReference type="FunFam" id="1.25.40.10:FF:000031">
    <property type="entry name" value="Pentatricopeptide repeat-containing protein mitochondrial"/>
    <property type="match status" value="1"/>
</dbReference>
<feature type="repeat" description="PPR" evidence="2">
    <location>
        <begin position="549"/>
        <end position="579"/>
    </location>
</feature>
<dbReference type="PROSITE" id="PS51375">
    <property type="entry name" value="PPR"/>
    <property type="match status" value="6"/>
</dbReference>
<dbReference type="GO" id="GO:0048731">
    <property type="term" value="P:system development"/>
    <property type="evidence" value="ECO:0007669"/>
    <property type="project" value="UniProtKB-ARBA"/>
</dbReference>
<dbReference type="Pfam" id="PF13812">
    <property type="entry name" value="PPR_3"/>
    <property type="match status" value="1"/>
</dbReference>
<keyword evidence="1" id="KW-0677">Repeat</keyword>
<dbReference type="PANTHER" id="PTHR24015">
    <property type="entry name" value="OS07G0578800 PROTEIN-RELATED"/>
    <property type="match status" value="1"/>
</dbReference>
<dbReference type="Pfam" id="PF13041">
    <property type="entry name" value="PPR_2"/>
    <property type="match status" value="2"/>
</dbReference>
<dbReference type="PANTHER" id="PTHR24015:SF548">
    <property type="entry name" value="OS08G0340900 PROTEIN"/>
    <property type="match status" value="1"/>
</dbReference>
<proteinExistence type="predicted"/>
<dbReference type="Pfam" id="PF01535">
    <property type="entry name" value="PPR"/>
    <property type="match status" value="5"/>
</dbReference>
<dbReference type="GO" id="GO:0009451">
    <property type="term" value="P:RNA modification"/>
    <property type="evidence" value="ECO:0007669"/>
    <property type="project" value="InterPro"/>
</dbReference>
<evidence type="ECO:0008006" key="5">
    <source>
        <dbReference type="Google" id="ProtNLM"/>
    </source>
</evidence>
<dbReference type="AlphaFoldDB" id="A0A8T2UWD7"/>
<evidence type="ECO:0000313" key="4">
    <source>
        <dbReference type="Proteomes" id="UP000825935"/>
    </source>
</evidence>
<feature type="repeat" description="PPR" evidence="2">
    <location>
        <begin position="176"/>
        <end position="210"/>
    </location>
</feature>
<accession>A0A8T2UWD7</accession>
<feature type="repeat" description="PPR" evidence="2">
    <location>
        <begin position="277"/>
        <end position="311"/>
    </location>
</feature>
<comment type="caution">
    <text evidence="3">The sequence shown here is derived from an EMBL/GenBank/DDBJ whole genome shotgun (WGS) entry which is preliminary data.</text>
</comment>
<dbReference type="EMBL" id="CM035409">
    <property type="protein sequence ID" value="KAH7440477.1"/>
    <property type="molecule type" value="Genomic_DNA"/>
</dbReference>
<dbReference type="NCBIfam" id="TIGR00756">
    <property type="entry name" value="PPR"/>
    <property type="match status" value="6"/>
</dbReference>
<feature type="repeat" description="PPR" evidence="2">
    <location>
        <begin position="479"/>
        <end position="513"/>
    </location>
</feature>
<dbReference type="FunFam" id="1.25.40.10:FF:000285">
    <property type="entry name" value="Pentatricopeptide repeat-containing protein, chloroplastic"/>
    <property type="match status" value="1"/>
</dbReference>
<dbReference type="InterPro" id="IPR046960">
    <property type="entry name" value="PPR_At4g14850-like_plant"/>
</dbReference>
<evidence type="ECO:0000256" key="1">
    <source>
        <dbReference type="ARBA" id="ARBA00022737"/>
    </source>
</evidence>
<name>A0A8T2UWD7_CERRI</name>
<dbReference type="OrthoDB" id="185373at2759"/>
<organism evidence="3 4">
    <name type="scientific">Ceratopteris richardii</name>
    <name type="common">Triangle waterfern</name>
    <dbReference type="NCBI Taxonomy" id="49495"/>
    <lineage>
        <taxon>Eukaryota</taxon>
        <taxon>Viridiplantae</taxon>
        <taxon>Streptophyta</taxon>
        <taxon>Embryophyta</taxon>
        <taxon>Tracheophyta</taxon>
        <taxon>Polypodiopsida</taxon>
        <taxon>Polypodiidae</taxon>
        <taxon>Polypodiales</taxon>
        <taxon>Pteridineae</taxon>
        <taxon>Pteridaceae</taxon>
        <taxon>Parkerioideae</taxon>
        <taxon>Ceratopteris</taxon>
    </lineage>
</organism>
<dbReference type="Gene3D" id="1.25.40.10">
    <property type="entry name" value="Tetratricopeptide repeat domain"/>
    <property type="match status" value="7"/>
</dbReference>
<dbReference type="FunFam" id="1.25.40.10:FF:000158">
    <property type="entry name" value="pentatricopeptide repeat-containing protein At2g33680"/>
    <property type="match status" value="1"/>
</dbReference>
<dbReference type="FunFam" id="1.25.40.10:FF:000344">
    <property type="entry name" value="Pentatricopeptide repeat-containing protein"/>
    <property type="match status" value="1"/>
</dbReference>
<dbReference type="InterPro" id="IPR002885">
    <property type="entry name" value="PPR_rpt"/>
</dbReference>
<evidence type="ECO:0000256" key="2">
    <source>
        <dbReference type="PROSITE-ProRule" id="PRU00708"/>
    </source>
</evidence>